<organism evidence="5 6">
    <name type="scientific">Pseudonocardia acidicola</name>
    <dbReference type="NCBI Taxonomy" id="2724939"/>
    <lineage>
        <taxon>Bacteria</taxon>
        <taxon>Bacillati</taxon>
        <taxon>Actinomycetota</taxon>
        <taxon>Actinomycetes</taxon>
        <taxon>Pseudonocardiales</taxon>
        <taxon>Pseudonocardiaceae</taxon>
        <taxon>Pseudonocardia</taxon>
    </lineage>
</organism>
<feature type="domain" description="Putative zinc-finger" evidence="4">
    <location>
        <begin position="14"/>
        <end position="48"/>
    </location>
</feature>
<reference evidence="5 6" key="1">
    <citation type="submission" date="2020-04" db="EMBL/GenBank/DDBJ databases">
        <authorList>
            <person name="Klaysubun C."/>
            <person name="Duangmal K."/>
            <person name="Lipun K."/>
        </authorList>
    </citation>
    <scope>NUCLEOTIDE SEQUENCE [LARGE SCALE GENOMIC DNA]</scope>
    <source>
        <strain evidence="5 6">K10HN5</strain>
    </source>
</reference>
<comment type="caution">
    <text evidence="5">The sequence shown here is derived from an EMBL/GenBank/DDBJ whole genome shotgun (WGS) entry which is preliminary data.</text>
</comment>
<keyword evidence="6" id="KW-1185">Reference proteome</keyword>
<keyword evidence="1" id="KW-0805">Transcription regulation</keyword>
<name>A0ABX1SG14_9PSEU</name>
<dbReference type="Gene3D" id="1.10.10.1320">
    <property type="entry name" value="Anti-sigma factor, zinc-finger domain"/>
    <property type="match status" value="1"/>
</dbReference>
<dbReference type="EMBL" id="JAAXLA010000036">
    <property type="protein sequence ID" value="NMH99423.1"/>
    <property type="molecule type" value="Genomic_DNA"/>
</dbReference>
<evidence type="ECO:0000256" key="3">
    <source>
        <dbReference type="SAM" id="Phobius"/>
    </source>
</evidence>
<evidence type="ECO:0000259" key="4">
    <source>
        <dbReference type="Pfam" id="PF13490"/>
    </source>
</evidence>
<evidence type="ECO:0000313" key="5">
    <source>
        <dbReference type="EMBL" id="NMH99423.1"/>
    </source>
</evidence>
<accession>A0ABX1SG14</accession>
<dbReference type="InterPro" id="IPR027383">
    <property type="entry name" value="Znf_put"/>
</dbReference>
<keyword evidence="2" id="KW-0804">Transcription</keyword>
<gene>
    <name evidence="5" type="ORF">HF526_19200</name>
</gene>
<proteinExistence type="predicted"/>
<sequence length="226" mass="23859">MTDETRGAVNRLSCEQSRQIAAEFALGVLPGFERAQVLEHLDGCAGCRWTVARLTATRDRLLEMLPEAEPPAGFERMVLDGLRRPLRRSPRWLPLAAALLGVVLLAGGWLLGRAGAPPAVTAPDGALAAAQLTVDGRRVGQAFAYPGQPSFVYVSLDTQLADQTGPVSCTLERPDGSSVPIGTFTVRRGYGHWGASAQLQGDALRSARLVLVDASGATVAAARFSG</sequence>
<evidence type="ECO:0000256" key="1">
    <source>
        <dbReference type="ARBA" id="ARBA00023015"/>
    </source>
</evidence>
<dbReference type="InterPro" id="IPR041916">
    <property type="entry name" value="Anti_sigma_zinc_sf"/>
</dbReference>
<evidence type="ECO:0000256" key="2">
    <source>
        <dbReference type="ARBA" id="ARBA00023163"/>
    </source>
</evidence>
<feature type="transmembrane region" description="Helical" evidence="3">
    <location>
        <begin position="92"/>
        <end position="111"/>
    </location>
</feature>
<keyword evidence="3" id="KW-0812">Transmembrane</keyword>
<keyword evidence="3" id="KW-0472">Membrane</keyword>
<dbReference type="RefSeq" id="WP_169382912.1">
    <property type="nucleotide sequence ID" value="NZ_JAAXLA010000036.1"/>
</dbReference>
<protein>
    <recommendedName>
        <fullName evidence="4">Putative zinc-finger domain-containing protein</fullName>
    </recommendedName>
</protein>
<evidence type="ECO:0000313" key="6">
    <source>
        <dbReference type="Proteomes" id="UP000820669"/>
    </source>
</evidence>
<keyword evidence="3" id="KW-1133">Transmembrane helix</keyword>
<dbReference type="Proteomes" id="UP000820669">
    <property type="component" value="Unassembled WGS sequence"/>
</dbReference>
<dbReference type="Pfam" id="PF13490">
    <property type="entry name" value="zf-HC2"/>
    <property type="match status" value="1"/>
</dbReference>